<organism evidence="1 2">
    <name type="scientific">Trichinella pseudospiralis</name>
    <name type="common">Parasitic roundworm</name>
    <dbReference type="NCBI Taxonomy" id="6337"/>
    <lineage>
        <taxon>Eukaryota</taxon>
        <taxon>Metazoa</taxon>
        <taxon>Ecdysozoa</taxon>
        <taxon>Nematoda</taxon>
        <taxon>Enoplea</taxon>
        <taxon>Dorylaimia</taxon>
        <taxon>Trichinellida</taxon>
        <taxon>Trichinellidae</taxon>
        <taxon>Trichinella</taxon>
    </lineage>
</organism>
<sequence>MLRSYCIVVRRGFAKYELPITLTIQSSLLPSVGETDFLLALLIVLAVESQHLPFSAISFRCLPYSVKEHRLFKLICSTYWDLRL</sequence>
<keyword evidence="2" id="KW-1185">Reference proteome</keyword>
<evidence type="ECO:0000313" key="2">
    <source>
        <dbReference type="Proteomes" id="UP000054995"/>
    </source>
</evidence>
<dbReference type="AlphaFoldDB" id="A0A0V1G0H9"/>
<evidence type="ECO:0000313" key="1">
    <source>
        <dbReference type="EMBL" id="KRY91816.1"/>
    </source>
</evidence>
<proteinExistence type="predicted"/>
<comment type="caution">
    <text evidence="1">The sequence shown here is derived from an EMBL/GenBank/DDBJ whole genome shotgun (WGS) entry which is preliminary data.</text>
</comment>
<dbReference type="EMBL" id="JYDT01000011">
    <property type="protein sequence ID" value="KRY91816.1"/>
    <property type="molecule type" value="Genomic_DNA"/>
</dbReference>
<gene>
    <name evidence="1" type="ORF">T4D_3653</name>
</gene>
<accession>A0A0V1G0H9</accession>
<reference evidence="1 2" key="1">
    <citation type="submission" date="2015-01" db="EMBL/GenBank/DDBJ databases">
        <title>Evolution of Trichinella species and genotypes.</title>
        <authorList>
            <person name="Korhonen P.K."/>
            <person name="Edoardo P."/>
            <person name="Giuseppe L.R."/>
            <person name="Gasser R.B."/>
        </authorList>
    </citation>
    <scope>NUCLEOTIDE SEQUENCE [LARGE SCALE GENOMIC DNA]</scope>
    <source>
        <strain evidence="1">ISS470</strain>
    </source>
</reference>
<protein>
    <submittedName>
        <fullName evidence="1">Uncharacterized protein</fullName>
    </submittedName>
</protein>
<dbReference type="Proteomes" id="UP000054995">
    <property type="component" value="Unassembled WGS sequence"/>
</dbReference>
<name>A0A0V1G0H9_TRIPS</name>